<evidence type="ECO:0000256" key="1">
    <source>
        <dbReference type="ARBA" id="ARBA00004651"/>
    </source>
</evidence>
<comment type="subcellular location">
    <subcellularLocation>
        <location evidence="1">Cell membrane</location>
        <topology evidence="1">Multi-pass membrane protein</topology>
    </subcellularLocation>
</comment>
<feature type="transmembrane region" description="Helical" evidence="7">
    <location>
        <begin position="156"/>
        <end position="175"/>
    </location>
</feature>
<evidence type="ECO:0000256" key="4">
    <source>
        <dbReference type="ARBA" id="ARBA00022692"/>
    </source>
</evidence>
<sequence>MSKRSLSWSLYLNYLVHGIGLIILTQNMQALSQQWHSPLATVSYVFSGVGIGRILAYFLFGRLSDKFGRKVFVNVGMVSYLIFFLGMAVVTNLQVAYGLAILAGVANSALDSGTYATFIEMGGRQGAANILVKAFVSVGEFLLPLLVAGIEATNAWYGWSFLLASVILVGNLICLNRQTFPPRNRVDTTTATTAQRLPKRRRVLASVGLAGYGYTSMALMILYTQWISLFVTRTYGFGGVLAHLLLSLYSIGSITGVLVVFVLLRAGVAERKLLLAMTSGSFIALAAICYVGIPAVAIVAAFAFGFLAAGGAMQLGLNLFLRLYPRIKGTITGLFFTFSSVATFTVPLFTGWLSTISVAAAMRSDLVVALAGVLCVSLTAWALRPSDPLTRDRRAINQIDKKVVRLL</sequence>
<keyword evidence="4 7" id="KW-0812">Transmembrane</keyword>
<evidence type="ECO:0000256" key="7">
    <source>
        <dbReference type="SAM" id="Phobius"/>
    </source>
</evidence>
<feature type="domain" description="Major facilitator superfamily (MFS) profile" evidence="8">
    <location>
        <begin position="6"/>
        <end position="387"/>
    </location>
</feature>
<evidence type="ECO:0000256" key="2">
    <source>
        <dbReference type="ARBA" id="ARBA00008335"/>
    </source>
</evidence>
<dbReference type="GO" id="GO:0005886">
    <property type="term" value="C:plasma membrane"/>
    <property type="evidence" value="ECO:0007669"/>
    <property type="project" value="UniProtKB-SubCell"/>
</dbReference>
<accession>A0A4Q0VI44</accession>
<reference evidence="9 10" key="1">
    <citation type="submission" date="2018-08" db="EMBL/GenBank/DDBJ databases">
        <title>Lactobacillus suantsai sp. nov., isolated from traditional fermented suan-tsai in Taiwan.</title>
        <authorList>
            <person name="Huang C.-H."/>
        </authorList>
    </citation>
    <scope>NUCLEOTIDE SEQUENCE [LARGE SCALE GENOMIC DNA]</scope>
    <source>
        <strain evidence="9 10">BCRC 12945</strain>
    </source>
</reference>
<dbReference type="Gene3D" id="1.20.1250.20">
    <property type="entry name" value="MFS general substrate transporter like domains"/>
    <property type="match status" value="2"/>
</dbReference>
<feature type="transmembrane region" description="Helical" evidence="7">
    <location>
        <begin position="235"/>
        <end position="264"/>
    </location>
</feature>
<dbReference type="RefSeq" id="WP_137975629.1">
    <property type="nucleotide sequence ID" value="NZ_QXIL01000045.1"/>
</dbReference>
<organism evidence="9 10">
    <name type="scientific">Levilactobacillus suantsaii</name>
    <dbReference type="NCBI Taxonomy" id="2292255"/>
    <lineage>
        <taxon>Bacteria</taxon>
        <taxon>Bacillati</taxon>
        <taxon>Bacillota</taxon>
        <taxon>Bacilli</taxon>
        <taxon>Lactobacillales</taxon>
        <taxon>Lactobacillaceae</taxon>
        <taxon>Levilactobacillus</taxon>
    </lineage>
</organism>
<dbReference type="PANTHER" id="PTHR23514:SF3">
    <property type="entry name" value="BYPASS OF STOP CODON PROTEIN 6"/>
    <property type="match status" value="1"/>
</dbReference>
<dbReference type="GO" id="GO:0022857">
    <property type="term" value="F:transmembrane transporter activity"/>
    <property type="evidence" value="ECO:0007669"/>
    <property type="project" value="InterPro"/>
</dbReference>
<feature type="transmembrane region" description="Helical" evidence="7">
    <location>
        <begin position="42"/>
        <end position="60"/>
    </location>
</feature>
<evidence type="ECO:0000259" key="8">
    <source>
        <dbReference type="PROSITE" id="PS50850"/>
    </source>
</evidence>
<evidence type="ECO:0000256" key="6">
    <source>
        <dbReference type="ARBA" id="ARBA00023136"/>
    </source>
</evidence>
<feature type="transmembrane region" description="Helical" evidence="7">
    <location>
        <begin position="130"/>
        <end position="150"/>
    </location>
</feature>
<dbReference type="PANTHER" id="PTHR23514">
    <property type="entry name" value="BYPASS OF STOP CODON PROTEIN 6"/>
    <property type="match status" value="1"/>
</dbReference>
<dbReference type="InterPro" id="IPR011701">
    <property type="entry name" value="MFS"/>
</dbReference>
<dbReference type="SUPFAM" id="SSF103473">
    <property type="entry name" value="MFS general substrate transporter"/>
    <property type="match status" value="1"/>
</dbReference>
<dbReference type="InterPro" id="IPR020846">
    <property type="entry name" value="MFS_dom"/>
</dbReference>
<dbReference type="PROSITE" id="PS50850">
    <property type="entry name" value="MFS"/>
    <property type="match status" value="1"/>
</dbReference>
<feature type="transmembrane region" description="Helical" evidence="7">
    <location>
        <begin position="96"/>
        <end position="118"/>
    </location>
</feature>
<feature type="transmembrane region" description="Helical" evidence="7">
    <location>
        <begin position="12"/>
        <end position="30"/>
    </location>
</feature>
<keyword evidence="3" id="KW-0813">Transport</keyword>
<evidence type="ECO:0000313" key="9">
    <source>
        <dbReference type="EMBL" id="RXI75786.1"/>
    </source>
</evidence>
<keyword evidence="5 7" id="KW-1133">Transmembrane helix</keyword>
<comment type="caution">
    <text evidence="9">The sequence shown here is derived from an EMBL/GenBank/DDBJ whole genome shotgun (WGS) entry which is preliminary data.</text>
</comment>
<feature type="transmembrane region" description="Helical" evidence="7">
    <location>
        <begin position="366"/>
        <end position="383"/>
    </location>
</feature>
<evidence type="ECO:0000313" key="10">
    <source>
        <dbReference type="Proteomes" id="UP000290602"/>
    </source>
</evidence>
<proteinExistence type="inferred from homology"/>
<dbReference type="AlphaFoldDB" id="A0A4Q0VI44"/>
<keyword evidence="6 7" id="KW-0472">Membrane</keyword>
<feature type="transmembrane region" description="Helical" evidence="7">
    <location>
        <begin position="273"/>
        <end position="293"/>
    </location>
</feature>
<feature type="transmembrane region" description="Helical" evidence="7">
    <location>
        <begin position="72"/>
        <end position="90"/>
    </location>
</feature>
<dbReference type="InterPro" id="IPR051788">
    <property type="entry name" value="MFS_Transporter"/>
</dbReference>
<dbReference type="Pfam" id="PF07690">
    <property type="entry name" value="MFS_1"/>
    <property type="match status" value="1"/>
</dbReference>
<dbReference type="Proteomes" id="UP000290602">
    <property type="component" value="Unassembled WGS sequence"/>
</dbReference>
<feature type="transmembrane region" description="Helical" evidence="7">
    <location>
        <begin position="203"/>
        <end position="223"/>
    </location>
</feature>
<evidence type="ECO:0000256" key="3">
    <source>
        <dbReference type="ARBA" id="ARBA00022448"/>
    </source>
</evidence>
<name>A0A4Q0VI44_9LACO</name>
<comment type="similarity">
    <text evidence="2">Belongs to the major facilitator superfamily.</text>
</comment>
<evidence type="ECO:0000256" key="5">
    <source>
        <dbReference type="ARBA" id="ARBA00022989"/>
    </source>
</evidence>
<keyword evidence="10" id="KW-1185">Reference proteome</keyword>
<dbReference type="EMBL" id="QXIL01000045">
    <property type="protein sequence ID" value="RXI75786.1"/>
    <property type="molecule type" value="Genomic_DNA"/>
</dbReference>
<gene>
    <name evidence="9" type="ORF">DXH47_11395</name>
</gene>
<feature type="transmembrane region" description="Helical" evidence="7">
    <location>
        <begin position="333"/>
        <end position="354"/>
    </location>
</feature>
<feature type="non-terminal residue" evidence="9">
    <location>
        <position position="407"/>
    </location>
</feature>
<feature type="transmembrane region" description="Helical" evidence="7">
    <location>
        <begin position="299"/>
        <end position="321"/>
    </location>
</feature>
<dbReference type="InterPro" id="IPR036259">
    <property type="entry name" value="MFS_trans_sf"/>
</dbReference>
<dbReference type="OrthoDB" id="7066727at2"/>
<protein>
    <submittedName>
        <fullName evidence="9">MFS transporter</fullName>
    </submittedName>
</protein>